<dbReference type="PANTHER" id="PTHR32322:SF2">
    <property type="entry name" value="EAMA DOMAIN-CONTAINING PROTEIN"/>
    <property type="match status" value="1"/>
</dbReference>
<feature type="transmembrane region" description="Helical" evidence="6">
    <location>
        <begin position="29"/>
        <end position="47"/>
    </location>
</feature>
<evidence type="ECO:0000256" key="3">
    <source>
        <dbReference type="ARBA" id="ARBA00022692"/>
    </source>
</evidence>
<dbReference type="AlphaFoldDB" id="A0AA49JW09"/>
<proteinExistence type="inferred from homology"/>
<keyword evidence="5 6" id="KW-0472">Membrane</keyword>
<evidence type="ECO:0000256" key="6">
    <source>
        <dbReference type="SAM" id="Phobius"/>
    </source>
</evidence>
<feature type="transmembrane region" description="Helical" evidence="6">
    <location>
        <begin position="201"/>
        <end position="223"/>
    </location>
</feature>
<evidence type="ECO:0000256" key="4">
    <source>
        <dbReference type="ARBA" id="ARBA00022989"/>
    </source>
</evidence>
<dbReference type="PANTHER" id="PTHR32322">
    <property type="entry name" value="INNER MEMBRANE TRANSPORTER"/>
    <property type="match status" value="1"/>
</dbReference>
<keyword evidence="3 6" id="KW-0812">Transmembrane</keyword>
<dbReference type="InterPro" id="IPR050638">
    <property type="entry name" value="AA-Vitamin_Transporters"/>
</dbReference>
<feature type="transmembrane region" description="Helical" evidence="6">
    <location>
        <begin position="117"/>
        <end position="136"/>
    </location>
</feature>
<feature type="domain" description="EamA" evidence="7">
    <location>
        <begin position="141"/>
        <end position="275"/>
    </location>
</feature>
<feature type="transmembrane region" description="Helical" evidence="6">
    <location>
        <begin position="259"/>
        <end position="275"/>
    </location>
</feature>
<evidence type="ECO:0000256" key="1">
    <source>
        <dbReference type="ARBA" id="ARBA00004141"/>
    </source>
</evidence>
<dbReference type="Pfam" id="PF00892">
    <property type="entry name" value="EamA"/>
    <property type="match status" value="2"/>
</dbReference>
<sequence length="289" mass="29974">MVIIAASAYGSLSIVTTLGGRIGVGLLPLMAWRYALAAPILAAIAGWRELAAVPWRRAVALFVIGGGGQSLVTYFSLSALAWMPAASLGFLFYTYPAWVAIFAALSGAERLTPTRIAALGFALFGITLMVGAPWNLALPWPGVWRALLSAIIYALYIPLLHRLRGPLSPAAASAYLIAGAATIFLVAAERTGGALAPMTSIGAWSAAGTLAVYSTVIAFLTFLRGLEVLGAVRAAILSTTEPLFTAVLALLILRQPLGLPTLLGGACIVAAILVLERASPPTDELPHAA</sequence>
<dbReference type="InterPro" id="IPR037185">
    <property type="entry name" value="EmrE-like"/>
</dbReference>
<evidence type="ECO:0000256" key="5">
    <source>
        <dbReference type="ARBA" id="ARBA00023136"/>
    </source>
</evidence>
<protein>
    <submittedName>
        <fullName evidence="8">DMT family transporter</fullName>
    </submittedName>
</protein>
<dbReference type="EMBL" id="CP130612">
    <property type="protein sequence ID" value="WKW13195.1"/>
    <property type="molecule type" value="Genomic_DNA"/>
</dbReference>
<feature type="transmembrane region" description="Helical" evidence="6">
    <location>
        <begin position="172"/>
        <end position="189"/>
    </location>
</feature>
<evidence type="ECO:0000259" key="7">
    <source>
        <dbReference type="Pfam" id="PF00892"/>
    </source>
</evidence>
<feature type="transmembrane region" description="Helical" evidence="6">
    <location>
        <begin position="59"/>
        <end position="82"/>
    </location>
</feature>
<feature type="domain" description="EamA" evidence="7">
    <location>
        <begin position="1"/>
        <end position="130"/>
    </location>
</feature>
<keyword evidence="4 6" id="KW-1133">Transmembrane helix</keyword>
<dbReference type="SUPFAM" id="SSF103481">
    <property type="entry name" value="Multidrug resistance efflux transporter EmrE"/>
    <property type="match status" value="2"/>
</dbReference>
<comment type="similarity">
    <text evidence="2">Belongs to the EamA transporter family.</text>
</comment>
<gene>
    <name evidence="8" type="ORF">Strain138_002512</name>
</gene>
<dbReference type="GO" id="GO:0016020">
    <property type="term" value="C:membrane"/>
    <property type="evidence" value="ECO:0007669"/>
    <property type="project" value="UniProtKB-SubCell"/>
</dbReference>
<accession>A0AA49JW09</accession>
<evidence type="ECO:0000313" key="8">
    <source>
        <dbReference type="EMBL" id="WKW13195.1"/>
    </source>
</evidence>
<organism evidence="8">
    <name type="scientific">Pseudogemmatithrix spongiicola</name>
    <dbReference type="NCBI Taxonomy" id="3062599"/>
    <lineage>
        <taxon>Bacteria</taxon>
        <taxon>Pseudomonadati</taxon>
        <taxon>Gemmatimonadota</taxon>
        <taxon>Gemmatimonadia</taxon>
        <taxon>Gemmatimonadales</taxon>
        <taxon>Gemmatimonadaceae</taxon>
        <taxon>Pseudogemmatithrix</taxon>
    </lineage>
</organism>
<dbReference type="RefSeq" id="WP_367886055.1">
    <property type="nucleotide sequence ID" value="NZ_CP130612.1"/>
</dbReference>
<feature type="transmembrane region" description="Helical" evidence="6">
    <location>
        <begin position="235"/>
        <end position="253"/>
    </location>
</feature>
<feature type="transmembrane region" description="Helical" evidence="6">
    <location>
        <begin position="88"/>
        <end position="105"/>
    </location>
</feature>
<evidence type="ECO:0000256" key="2">
    <source>
        <dbReference type="ARBA" id="ARBA00007362"/>
    </source>
</evidence>
<comment type="subcellular location">
    <subcellularLocation>
        <location evidence="1">Membrane</location>
        <topology evidence="1">Multi-pass membrane protein</topology>
    </subcellularLocation>
</comment>
<dbReference type="InterPro" id="IPR000620">
    <property type="entry name" value="EamA_dom"/>
</dbReference>
<reference evidence="8" key="1">
    <citation type="submission" date="2023-07" db="EMBL/GenBank/DDBJ databases">
        <authorList>
            <person name="Haufschild T."/>
            <person name="Kallscheuer N."/>
            <person name="Hammer J."/>
            <person name="Kohn T."/>
            <person name="Kabuu M."/>
            <person name="Jogler M."/>
            <person name="Wohfarth N."/>
            <person name="Heuer A."/>
            <person name="Rohde M."/>
            <person name="van Teeseling M.C.F."/>
            <person name="Jogler C."/>
        </authorList>
    </citation>
    <scope>NUCLEOTIDE SEQUENCE</scope>
    <source>
        <strain evidence="8">Strain 138</strain>
    </source>
</reference>
<feature type="transmembrane region" description="Helical" evidence="6">
    <location>
        <begin position="142"/>
        <end position="160"/>
    </location>
</feature>
<name>A0AA49JW09_9BACT</name>